<proteinExistence type="predicted"/>
<feature type="compositionally biased region" description="Basic and acidic residues" evidence="1">
    <location>
        <begin position="277"/>
        <end position="288"/>
    </location>
</feature>
<dbReference type="Proteomes" id="UP001208570">
    <property type="component" value="Unassembled WGS sequence"/>
</dbReference>
<accession>A0AAD9J179</accession>
<dbReference type="AlphaFoldDB" id="A0AAD9J179"/>
<gene>
    <name evidence="3" type="ORF">LSH36_731g00031</name>
</gene>
<feature type="region of interest" description="Disordered" evidence="1">
    <location>
        <begin position="257"/>
        <end position="341"/>
    </location>
</feature>
<name>A0AAD9J179_9ANNE</name>
<protein>
    <submittedName>
        <fullName evidence="3">Uncharacterized protein</fullName>
    </submittedName>
</protein>
<dbReference type="EMBL" id="JAODUP010000731">
    <property type="protein sequence ID" value="KAK2144781.1"/>
    <property type="molecule type" value="Genomic_DNA"/>
</dbReference>
<comment type="caution">
    <text evidence="3">The sequence shown here is derived from an EMBL/GenBank/DDBJ whole genome shotgun (WGS) entry which is preliminary data.</text>
</comment>
<evidence type="ECO:0000256" key="2">
    <source>
        <dbReference type="SAM" id="Phobius"/>
    </source>
</evidence>
<dbReference type="PROSITE" id="PS51257">
    <property type="entry name" value="PROKAR_LIPOPROTEIN"/>
    <property type="match status" value="1"/>
</dbReference>
<keyword evidence="2" id="KW-0812">Transmembrane</keyword>
<feature type="compositionally biased region" description="Gly residues" evidence="1">
    <location>
        <begin position="261"/>
        <end position="276"/>
    </location>
</feature>
<feature type="compositionally biased region" description="Basic and acidic residues" evidence="1">
    <location>
        <begin position="316"/>
        <end position="327"/>
    </location>
</feature>
<keyword evidence="2" id="KW-1133">Transmembrane helix</keyword>
<reference evidence="3" key="1">
    <citation type="journal article" date="2023" name="Mol. Biol. Evol.">
        <title>Third-Generation Sequencing Reveals the Adaptive Role of the Epigenome in Three Deep-Sea Polychaetes.</title>
        <authorList>
            <person name="Perez M."/>
            <person name="Aroh O."/>
            <person name="Sun Y."/>
            <person name="Lan Y."/>
            <person name="Juniper S.K."/>
            <person name="Young C.R."/>
            <person name="Angers B."/>
            <person name="Qian P.Y."/>
        </authorList>
    </citation>
    <scope>NUCLEOTIDE SEQUENCE</scope>
    <source>
        <strain evidence="3">P08H-3</strain>
    </source>
</reference>
<evidence type="ECO:0000256" key="1">
    <source>
        <dbReference type="SAM" id="MobiDB-lite"/>
    </source>
</evidence>
<sequence>MPGFKSRISFTSTTPPLPSPAHLAVGCPDLVPLPDTWIQRNGDNLVVKCNHSQETWYLTCQATAWIGEIGNCSRGLSVSGTDLNQLQHGGFPPHGIVLAIVVGILLGIAIGSTMLLSVHCIRRRSRMKLQKERENTMLMVSKDGASDERTAAIYPHALCVHTPKLSDRDSTYPALLRDVEVGLDRSKDCLGDYCTHHYCHRGAALTPAHNLYHPDAHLHQDMIQTLSRLEPCGPGLLDLVSSAEQLESVDVMPLQTFRRSAGGGGNGGGGGPGGDGPEPKETPIKSKDMGPGVREFQIYGRTQPPLRIQTPGGKRQNPDPDRPRPDDTQLTSIGVRDQDQNLDNVRSITQGGHLVVDRISRKPEHVMK</sequence>
<keyword evidence="4" id="KW-1185">Reference proteome</keyword>
<keyword evidence="2" id="KW-0472">Membrane</keyword>
<feature type="transmembrane region" description="Helical" evidence="2">
    <location>
        <begin position="96"/>
        <end position="121"/>
    </location>
</feature>
<organism evidence="3 4">
    <name type="scientific">Paralvinella palmiformis</name>
    <dbReference type="NCBI Taxonomy" id="53620"/>
    <lineage>
        <taxon>Eukaryota</taxon>
        <taxon>Metazoa</taxon>
        <taxon>Spiralia</taxon>
        <taxon>Lophotrochozoa</taxon>
        <taxon>Annelida</taxon>
        <taxon>Polychaeta</taxon>
        <taxon>Sedentaria</taxon>
        <taxon>Canalipalpata</taxon>
        <taxon>Terebellida</taxon>
        <taxon>Terebelliformia</taxon>
        <taxon>Alvinellidae</taxon>
        <taxon>Paralvinella</taxon>
    </lineage>
</organism>
<evidence type="ECO:0000313" key="3">
    <source>
        <dbReference type="EMBL" id="KAK2144781.1"/>
    </source>
</evidence>
<evidence type="ECO:0000313" key="4">
    <source>
        <dbReference type="Proteomes" id="UP001208570"/>
    </source>
</evidence>